<comment type="caution">
    <text evidence="3">The sequence shown here is derived from an EMBL/GenBank/DDBJ whole genome shotgun (WGS) entry which is preliminary data.</text>
</comment>
<evidence type="ECO:0000313" key="3">
    <source>
        <dbReference type="EMBL" id="RVW74610.1"/>
    </source>
</evidence>
<dbReference type="InterPro" id="IPR056924">
    <property type="entry name" value="SH3_Tf2-1"/>
</dbReference>
<dbReference type="Pfam" id="PF17919">
    <property type="entry name" value="RT_RNaseH_2"/>
    <property type="match status" value="1"/>
</dbReference>
<organism evidence="3 4">
    <name type="scientific">Vitis vinifera</name>
    <name type="common">Grape</name>
    <dbReference type="NCBI Taxonomy" id="29760"/>
    <lineage>
        <taxon>Eukaryota</taxon>
        <taxon>Viridiplantae</taxon>
        <taxon>Streptophyta</taxon>
        <taxon>Embryophyta</taxon>
        <taxon>Tracheophyta</taxon>
        <taxon>Spermatophyta</taxon>
        <taxon>Magnoliopsida</taxon>
        <taxon>eudicotyledons</taxon>
        <taxon>Gunneridae</taxon>
        <taxon>Pentapetalae</taxon>
        <taxon>rosids</taxon>
        <taxon>Vitales</taxon>
        <taxon>Vitaceae</taxon>
        <taxon>Viteae</taxon>
        <taxon>Vitis</taxon>
    </lineage>
</organism>
<dbReference type="PANTHER" id="PTHR46148">
    <property type="entry name" value="CHROMO DOMAIN-CONTAINING PROTEIN"/>
    <property type="match status" value="1"/>
</dbReference>
<accession>A0A438GQX2</accession>
<evidence type="ECO:0000256" key="1">
    <source>
        <dbReference type="SAM" id="MobiDB-lite"/>
    </source>
</evidence>
<proteinExistence type="predicted"/>
<feature type="compositionally biased region" description="Polar residues" evidence="1">
    <location>
        <begin position="386"/>
        <end position="396"/>
    </location>
</feature>
<evidence type="ECO:0000259" key="2">
    <source>
        <dbReference type="PROSITE" id="PS50013"/>
    </source>
</evidence>
<dbReference type="InterPro" id="IPR000953">
    <property type="entry name" value="Chromo/chromo_shadow_dom"/>
</dbReference>
<reference evidence="3 4" key="1">
    <citation type="journal article" date="2018" name="PLoS Genet.">
        <title>Population sequencing reveals clonal diversity and ancestral inbreeding in the grapevine cultivar Chardonnay.</title>
        <authorList>
            <person name="Roach M.J."/>
            <person name="Johnson D.L."/>
            <person name="Bohlmann J."/>
            <person name="van Vuuren H.J."/>
            <person name="Jones S.J."/>
            <person name="Pretorius I.S."/>
            <person name="Schmidt S.A."/>
            <person name="Borneman A.R."/>
        </authorList>
    </citation>
    <scope>NUCLEOTIDE SEQUENCE [LARGE SCALE GENOMIC DNA]</scope>
    <source>
        <strain evidence="4">cv. Chardonnay</strain>
        <tissue evidence="3">Leaf</tissue>
    </source>
</reference>
<dbReference type="EMBL" id="QGNW01000367">
    <property type="protein sequence ID" value="RVW74610.1"/>
    <property type="molecule type" value="Genomic_DNA"/>
</dbReference>
<dbReference type="PANTHER" id="PTHR46148:SF52">
    <property type="entry name" value="OS04G0603800 PROTEIN"/>
    <property type="match status" value="1"/>
</dbReference>
<feature type="region of interest" description="Disordered" evidence="1">
    <location>
        <begin position="376"/>
        <end position="407"/>
    </location>
</feature>
<name>A0A438GQX2_VITVI</name>
<dbReference type="SUPFAM" id="SSF54160">
    <property type="entry name" value="Chromo domain-like"/>
    <property type="match status" value="1"/>
</dbReference>
<dbReference type="Pfam" id="PF00385">
    <property type="entry name" value="Chromo"/>
    <property type="match status" value="1"/>
</dbReference>
<dbReference type="InterPro" id="IPR043502">
    <property type="entry name" value="DNA/RNA_pol_sf"/>
</dbReference>
<dbReference type="Gene3D" id="2.40.50.40">
    <property type="match status" value="1"/>
</dbReference>
<dbReference type="InterPro" id="IPR016197">
    <property type="entry name" value="Chromo-like_dom_sf"/>
</dbReference>
<gene>
    <name evidence="3" type="ORF">CK203_050886</name>
</gene>
<sequence>MWFLLCDLDSISLRRYHFLPLFSIALDTLRAMLILVGGRVEEGSIVNNARCLGIEFQSQKSEVKSEELMVERSLKLDALNLDCQKTSEDDFSGDEWLSFTFLRVMETRFSFKSLRITLNGQYLIHGCSLVVKYEPLEGLDLVLGIQWLEQLGLVMCNWQKMTMEFQWEDQECHIVTNQGVKMDQRNIEWNDEAEDAFLELNHAMTTTPILAMPNFNEPFTVETNAFGERIDVVLGSPILNALVVLHVELWEDIKSTAHQKLASKYYGPYLIEERVGVVAYKLKLPDSVRLHPVFHVSLLRKKLGDGSVISSEFPPLSNEGTLVIEPEAILDTRWVKRRAKFSEESLVKWRMLAVEDATWESTEELLQQFPNWNLEDKRPLGEGSNDKTLNGPQRSQCAIKRNPKYHA</sequence>
<dbReference type="InterPro" id="IPR041577">
    <property type="entry name" value="RT_RNaseH_2"/>
</dbReference>
<feature type="domain" description="Chromo" evidence="2">
    <location>
        <begin position="324"/>
        <end position="365"/>
    </location>
</feature>
<protein>
    <recommendedName>
        <fullName evidence="2">Chromo domain-containing protein</fullName>
    </recommendedName>
</protein>
<dbReference type="Proteomes" id="UP000288805">
    <property type="component" value="Unassembled WGS sequence"/>
</dbReference>
<dbReference type="InterPro" id="IPR023780">
    <property type="entry name" value="Chromo_domain"/>
</dbReference>
<dbReference type="AlphaFoldDB" id="A0A438GQX2"/>
<dbReference type="Pfam" id="PF24626">
    <property type="entry name" value="SH3_Tf2-1"/>
    <property type="match status" value="1"/>
</dbReference>
<dbReference type="PROSITE" id="PS50013">
    <property type="entry name" value="CHROMO_2"/>
    <property type="match status" value="1"/>
</dbReference>
<dbReference type="SUPFAM" id="SSF56672">
    <property type="entry name" value="DNA/RNA polymerases"/>
    <property type="match status" value="1"/>
</dbReference>
<evidence type="ECO:0000313" key="4">
    <source>
        <dbReference type="Proteomes" id="UP000288805"/>
    </source>
</evidence>